<evidence type="ECO:0000256" key="10">
    <source>
        <dbReference type="ARBA" id="ARBA00023163"/>
    </source>
</evidence>
<dbReference type="GO" id="GO:0005634">
    <property type="term" value="C:nucleus"/>
    <property type="evidence" value="ECO:0007669"/>
    <property type="project" value="UniProtKB-SubCell"/>
</dbReference>
<dbReference type="InterPro" id="IPR013087">
    <property type="entry name" value="Znf_C2H2_type"/>
</dbReference>
<reference evidence="13" key="1">
    <citation type="submission" date="2025-08" db="UniProtKB">
        <authorList>
            <consortium name="RefSeq"/>
        </authorList>
    </citation>
    <scope>IDENTIFICATION</scope>
</reference>
<evidence type="ECO:0000256" key="11">
    <source>
        <dbReference type="ARBA" id="ARBA00023242"/>
    </source>
</evidence>
<dbReference type="Pfam" id="PF00096">
    <property type="entry name" value="zf-C2H2"/>
    <property type="match status" value="2"/>
</dbReference>
<dbReference type="Gene3D" id="3.30.160.60">
    <property type="entry name" value="Classic Zinc Finger"/>
    <property type="match status" value="4"/>
</dbReference>
<dbReference type="PANTHER" id="PTHR14196:SF12">
    <property type="entry name" value="ZINC FINGER PROTEIN 208-LIKE"/>
    <property type="match status" value="1"/>
</dbReference>
<evidence type="ECO:0000256" key="6">
    <source>
        <dbReference type="ARBA" id="ARBA00022771"/>
    </source>
</evidence>
<keyword evidence="11" id="KW-0539">Nucleus</keyword>
<evidence type="ECO:0000256" key="2">
    <source>
        <dbReference type="ARBA" id="ARBA00004123"/>
    </source>
</evidence>
<dbReference type="FunFam" id="3.30.160.60:FF:001005">
    <property type="entry name" value="Zinc finger protein 75A"/>
    <property type="match status" value="1"/>
</dbReference>
<dbReference type="FunFam" id="3.30.160.60:FF:001289">
    <property type="entry name" value="Zinc finger protein 574"/>
    <property type="match status" value="1"/>
</dbReference>
<dbReference type="KEGG" id="osn:115215425"/>
<protein>
    <submittedName>
        <fullName evidence="13">Zinc finger protein 629-like isoform X1</fullName>
    </submittedName>
</protein>
<comment type="function">
    <text evidence="1">May be involved in transcriptional regulation.</text>
</comment>
<dbReference type="GO" id="GO:0000981">
    <property type="term" value="F:DNA-binding transcription factor activity, RNA polymerase II-specific"/>
    <property type="evidence" value="ECO:0007669"/>
    <property type="project" value="TreeGrafter"/>
</dbReference>
<proteinExistence type="inferred from homology"/>
<keyword evidence="10" id="KW-0804">Transcription</keyword>
<evidence type="ECO:0000256" key="5">
    <source>
        <dbReference type="ARBA" id="ARBA00022737"/>
    </source>
</evidence>
<dbReference type="InterPro" id="IPR036236">
    <property type="entry name" value="Znf_C2H2_sf"/>
</dbReference>
<dbReference type="GO" id="GO:0000977">
    <property type="term" value="F:RNA polymerase II transcription regulatory region sequence-specific DNA binding"/>
    <property type="evidence" value="ECO:0007669"/>
    <property type="project" value="TreeGrafter"/>
</dbReference>
<evidence type="ECO:0000256" key="8">
    <source>
        <dbReference type="ARBA" id="ARBA00023015"/>
    </source>
</evidence>
<keyword evidence="12" id="KW-1185">Reference proteome</keyword>
<evidence type="ECO:0000256" key="4">
    <source>
        <dbReference type="ARBA" id="ARBA00022723"/>
    </source>
</evidence>
<gene>
    <name evidence="13" type="primary">LOC115215425</name>
</gene>
<dbReference type="RefSeq" id="XP_036361859.1">
    <property type="nucleotide sequence ID" value="XM_036505966.1"/>
</dbReference>
<keyword evidence="8" id="KW-0805">Transcription regulation</keyword>
<evidence type="ECO:0000313" key="13">
    <source>
        <dbReference type="RefSeq" id="XP_036361859.1"/>
    </source>
</evidence>
<dbReference type="InterPro" id="IPR050717">
    <property type="entry name" value="C2H2-ZF_Transcription_Reg"/>
</dbReference>
<accession>A0A7E6F2B3</accession>
<dbReference type="PANTHER" id="PTHR14196">
    <property type="entry name" value="ODD-SKIPPED - RELATED"/>
    <property type="match status" value="1"/>
</dbReference>
<keyword evidence="7" id="KW-0862">Zinc</keyword>
<organism evidence="12 13">
    <name type="scientific">Octopus sinensis</name>
    <name type="common">East Asian common octopus</name>
    <dbReference type="NCBI Taxonomy" id="2607531"/>
    <lineage>
        <taxon>Eukaryota</taxon>
        <taxon>Metazoa</taxon>
        <taxon>Spiralia</taxon>
        <taxon>Lophotrochozoa</taxon>
        <taxon>Mollusca</taxon>
        <taxon>Cephalopoda</taxon>
        <taxon>Coleoidea</taxon>
        <taxon>Octopodiformes</taxon>
        <taxon>Octopoda</taxon>
        <taxon>Incirrata</taxon>
        <taxon>Octopodidae</taxon>
        <taxon>Octopus</taxon>
    </lineage>
</organism>
<dbReference type="PROSITE" id="PS50157">
    <property type="entry name" value="ZINC_FINGER_C2H2_2"/>
    <property type="match status" value="3"/>
</dbReference>
<keyword evidence="6" id="KW-0863">Zinc-finger</keyword>
<name>A0A7E6F2B3_9MOLL</name>
<evidence type="ECO:0000256" key="1">
    <source>
        <dbReference type="ARBA" id="ARBA00003767"/>
    </source>
</evidence>
<keyword evidence="9" id="KW-0238">DNA-binding</keyword>
<sequence length="501" mass="56364">MLTTVPSERMEDSSGGNEANSGIKYPPPAAVSSSSARPYRCELCQRSFREVATLRKHEQLHRADRPYVCQTCGKSFLWSSNLKVHERVHTGERPYKCKICHRCFTQSNDLRRHERNVHMRGKLYGYRNPARPTPQVNLAAYQAFAMQQRALLQQALTYETLMHNTTTTTSGPAVPSNLTLHDQSQQQAGLLQGKPPPQQLERSSQQPHQRDMQNEQQQHLQAISSLSSIKLEQVTPPTTPSEMEDQQHGVHKSMATSSGNCHTAETTTYVHTSTPPSLYTIAMPSRSVIHSPPSLTSVADMSSSELLRTSSAESQKDKEKQYPSTSSASQILSPSNTPLTDLPQSAQMAPPLSTLTRTSEDSVMDLSMNKSTATVSTASMVCETATSEHYRWKRGSFIQTSKTPSLDSESEEKRDVTTTSATPTTDVGFHQCFHCGIYFHDYTMFHLHQSLHSPIDEDPFRCPSCNKHCQDRIEFTFHIVWHVKYPHTIPNYQPFKESYLC</sequence>
<dbReference type="AlphaFoldDB" id="A0A7E6F2B3"/>
<keyword evidence="5" id="KW-0677">Repeat</keyword>
<keyword evidence="4" id="KW-0479">Metal-binding</keyword>
<dbReference type="SUPFAM" id="SSF57667">
    <property type="entry name" value="beta-beta-alpha zinc fingers"/>
    <property type="match status" value="2"/>
</dbReference>
<evidence type="ECO:0000256" key="3">
    <source>
        <dbReference type="ARBA" id="ARBA00006991"/>
    </source>
</evidence>
<dbReference type="PROSITE" id="PS00028">
    <property type="entry name" value="ZINC_FINGER_C2H2_1"/>
    <property type="match status" value="5"/>
</dbReference>
<dbReference type="GO" id="GO:0008270">
    <property type="term" value="F:zinc ion binding"/>
    <property type="evidence" value="ECO:0007669"/>
    <property type="project" value="UniProtKB-KW"/>
</dbReference>
<evidence type="ECO:0000313" key="12">
    <source>
        <dbReference type="Proteomes" id="UP000515154"/>
    </source>
</evidence>
<comment type="subcellular location">
    <subcellularLocation>
        <location evidence="2">Nucleus</location>
    </subcellularLocation>
</comment>
<evidence type="ECO:0000256" key="7">
    <source>
        <dbReference type="ARBA" id="ARBA00022833"/>
    </source>
</evidence>
<evidence type="ECO:0000256" key="9">
    <source>
        <dbReference type="ARBA" id="ARBA00023125"/>
    </source>
</evidence>
<dbReference type="Proteomes" id="UP000515154">
    <property type="component" value="Linkage group LG9"/>
</dbReference>
<dbReference type="SMART" id="SM00355">
    <property type="entry name" value="ZnF_C2H2"/>
    <property type="match status" value="5"/>
</dbReference>
<comment type="similarity">
    <text evidence="3">Belongs to the krueppel C2H2-type zinc-finger protein family.</text>
</comment>